<accession>A0A0D0CBP0</accession>
<reference evidence="1 2" key="1">
    <citation type="submission" date="2014-04" db="EMBL/GenBank/DDBJ databases">
        <title>Evolutionary Origins and Diversification of the Mycorrhizal Mutualists.</title>
        <authorList>
            <consortium name="DOE Joint Genome Institute"/>
            <consortium name="Mycorrhizal Genomics Consortium"/>
            <person name="Kohler A."/>
            <person name="Kuo A."/>
            <person name="Nagy L.G."/>
            <person name="Floudas D."/>
            <person name="Copeland A."/>
            <person name="Barry K.W."/>
            <person name="Cichocki N."/>
            <person name="Veneault-Fourrey C."/>
            <person name="LaButti K."/>
            <person name="Lindquist E.A."/>
            <person name="Lipzen A."/>
            <person name="Lundell T."/>
            <person name="Morin E."/>
            <person name="Murat C."/>
            <person name="Riley R."/>
            <person name="Ohm R."/>
            <person name="Sun H."/>
            <person name="Tunlid A."/>
            <person name="Henrissat B."/>
            <person name="Grigoriev I.V."/>
            <person name="Hibbett D.S."/>
            <person name="Martin F."/>
        </authorList>
    </citation>
    <scope>NUCLEOTIDE SEQUENCE [LARGE SCALE GENOMIC DNA]</scope>
    <source>
        <strain evidence="1 2">FD-317 M1</strain>
    </source>
</reference>
<dbReference type="Proteomes" id="UP000053593">
    <property type="component" value="Unassembled WGS sequence"/>
</dbReference>
<keyword evidence="2" id="KW-1185">Reference proteome</keyword>
<sequence>MHKPTQDPPVDSFGEITRRAISCVDKLTRKIVPRDNELILKRLRRGEFVSSSRLSEVDPFPEDSRSRLAEYNHSIAQLEEALGSLKNARDSFRHSVDVTTSLCAPVRCLPEDVLTEIFSFYVKSMGFKGGPILSTPNFRLAYVCSFWRKAVFSRPTLWSSFLLTVDAFRGQEVESEVLTLLSNCLLRSANTPLSLFV</sequence>
<proteinExistence type="predicted"/>
<evidence type="ECO:0000313" key="1">
    <source>
        <dbReference type="EMBL" id="KIK52313.1"/>
    </source>
</evidence>
<dbReference type="OrthoDB" id="3365698at2759"/>
<dbReference type="EMBL" id="KN834845">
    <property type="protein sequence ID" value="KIK52313.1"/>
    <property type="molecule type" value="Genomic_DNA"/>
</dbReference>
<gene>
    <name evidence="1" type="ORF">GYMLUDRAFT_180305</name>
</gene>
<dbReference type="HOGENOM" id="CLU_070856_1_0_1"/>
<organism evidence="1 2">
    <name type="scientific">Collybiopsis luxurians FD-317 M1</name>
    <dbReference type="NCBI Taxonomy" id="944289"/>
    <lineage>
        <taxon>Eukaryota</taxon>
        <taxon>Fungi</taxon>
        <taxon>Dikarya</taxon>
        <taxon>Basidiomycota</taxon>
        <taxon>Agaricomycotina</taxon>
        <taxon>Agaricomycetes</taxon>
        <taxon>Agaricomycetidae</taxon>
        <taxon>Agaricales</taxon>
        <taxon>Marasmiineae</taxon>
        <taxon>Omphalotaceae</taxon>
        <taxon>Collybiopsis</taxon>
        <taxon>Collybiopsis luxurians</taxon>
    </lineage>
</organism>
<name>A0A0D0CBP0_9AGAR</name>
<evidence type="ECO:0000313" key="2">
    <source>
        <dbReference type="Proteomes" id="UP000053593"/>
    </source>
</evidence>
<dbReference type="AlphaFoldDB" id="A0A0D0CBP0"/>
<evidence type="ECO:0008006" key="3">
    <source>
        <dbReference type="Google" id="ProtNLM"/>
    </source>
</evidence>
<protein>
    <recommendedName>
        <fullName evidence="3">F-box domain-containing protein</fullName>
    </recommendedName>
</protein>